<evidence type="ECO:0000313" key="5">
    <source>
        <dbReference type="EMBL" id="MDA7027426.1"/>
    </source>
</evidence>
<dbReference type="Proteomes" id="UP001211894">
    <property type="component" value="Unassembled WGS sequence"/>
</dbReference>
<keyword evidence="6" id="KW-1185">Reference proteome</keyword>
<evidence type="ECO:0000256" key="1">
    <source>
        <dbReference type="ARBA" id="ARBA00010928"/>
    </source>
</evidence>
<reference evidence="5 6" key="1">
    <citation type="submission" date="2023-01" db="EMBL/GenBank/DDBJ databases">
        <title>Bacillus changyiensis sp. nov., isolated from a coastal deposit.</title>
        <authorList>
            <person name="Xiao G."/>
            <person name="Lai Q."/>
            <person name="Hu Z."/>
            <person name="Shao Z."/>
        </authorList>
    </citation>
    <scope>NUCLEOTIDE SEQUENCE [LARGE SCALE GENOMIC DNA]</scope>
    <source>
        <strain evidence="5 6">CLL-7-23</strain>
    </source>
</reference>
<proteinExistence type="inferred from homology"/>
<dbReference type="InterPro" id="IPR004104">
    <property type="entry name" value="Gfo/Idh/MocA-like_OxRdtase_C"/>
</dbReference>
<dbReference type="InterPro" id="IPR051317">
    <property type="entry name" value="Gfo/Idh/MocA_oxidoreduct"/>
</dbReference>
<dbReference type="RefSeq" id="WP_271341266.1">
    <property type="nucleotide sequence ID" value="NZ_JAQKAB010000008.1"/>
</dbReference>
<dbReference type="Pfam" id="PF02894">
    <property type="entry name" value="GFO_IDH_MocA_C"/>
    <property type="match status" value="1"/>
</dbReference>
<dbReference type="EMBL" id="JAQKAB010000008">
    <property type="protein sequence ID" value="MDA7027426.1"/>
    <property type="molecule type" value="Genomic_DNA"/>
</dbReference>
<dbReference type="Pfam" id="PF01408">
    <property type="entry name" value="GFO_IDH_MocA"/>
    <property type="match status" value="1"/>
</dbReference>
<gene>
    <name evidence="5" type="ORF">PJ311_12605</name>
</gene>
<keyword evidence="2" id="KW-0560">Oxidoreductase</keyword>
<sequence length="349" mass="38801">MDKIRTGLLGYGLSGSVFHAPLLSVLTEFEIKKVMTSRKEQVHQDIPGTKTVSSIDEITNDPDIDLAIVTTPSGLHFEMAKQCLLAGKHVVLEKPMTTSAEEAKTLIDIAKEQNVVLSVFQNRRWDNDFLTIKQLIKEEQFGEVNTFHASFDRYRPNVRQRWKEQKGAGSGSLYDLGSHLIDQALHLFGKPNAVTAQVISQRNNAETDDYFHVVLSYDKLQVLLHSGSIVPANGPRYQVHGSKGSFIKYGIDGQEEALRAGQKPTDASWGADTPEYYGELTLVEGENIRKETVKTLNGSYLTYYKELAACILKGGKPPVTAEEGLDVISIIESAWKSSELKKTVFINDL</sequence>
<accession>A0ABT4X7N4</accession>
<protein>
    <submittedName>
        <fullName evidence="5">Oxidoreductase</fullName>
    </submittedName>
</protein>
<dbReference type="InterPro" id="IPR000683">
    <property type="entry name" value="Gfo/Idh/MocA-like_OxRdtase_N"/>
</dbReference>
<dbReference type="PANTHER" id="PTHR43708">
    <property type="entry name" value="CONSERVED EXPRESSED OXIDOREDUCTASE (EUROFUNG)"/>
    <property type="match status" value="1"/>
</dbReference>
<dbReference type="PANTHER" id="PTHR43708:SF5">
    <property type="entry name" value="CONSERVED EXPRESSED OXIDOREDUCTASE (EUROFUNG)-RELATED"/>
    <property type="match status" value="1"/>
</dbReference>
<evidence type="ECO:0000259" key="4">
    <source>
        <dbReference type="Pfam" id="PF02894"/>
    </source>
</evidence>
<organism evidence="5 6">
    <name type="scientific">Bacillus changyiensis</name>
    <dbReference type="NCBI Taxonomy" id="3004103"/>
    <lineage>
        <taxon>Bacteria</taxon>
        <taxon>Bacillati</taxon>
        <taxon>Bacillota</taxon>
        <taxon>Bacilli</taxon>
        <taxon>Bacillales</taxon>
        <taxon>Bacillaceae</taxon>
        <taxon>Bacillus</taxon>
    </lineage>
</organism>
<evidence type="ECO:0000256" key="2">
    <source>
        <dbReference type="ARBA" id="ARBA00023002"/>
    </source>
</evidence>
<dbReference type="NCBIfam" id="NF008607">
    <property type="entry name" value="PRK11579.1"/>
    <property type="match status" value="1"/>
</dbReference>
<comment type="caution">
    <text evidence="5">The sequence shown here is derived from an EMBL/GenBank/DDBJ whole genome shotgun (WGS) entry which is preliminary data.</text>
</comment>
<dbReference type="SUPFAM" id="SSF51735">
    <property type="entry name" value="NAD(P)-binding Rossmann-fold domains"/>
    <property type="match status" value="1"/>
</dbReference>
<comment type="similarity">
    <text evidence="1">Belongs to the Gfo/Idh/MocA family.</text>
</comment>
<dbReference type="Gene3D" id="3.40.50.720">
    <property type="entry name" value="NAD(P)-binding Rossmann-like Domain"/>
    <property type="match status" value="1"/>
</dbReference>
<evidence type="ECO:0000313" key="6">
    <source>
        <dbReference type="Proteomes" id="UP001211894"/>
    </source>
</evidence>
<evidence type="ECO:0000259" key="3">
    <source>
        <dbReference type="Pfam" id="PF01408"/>
    </source>
</evidence>
<name>A0ABT4X7N4_9BACI</name>
<feature type="domain" description="Gfo/Idh/MocA-like oxidoreductase C-terminal" evidence="4">
    <location>
        <begin position="133"/>
        <end position="344"/>
    </location>
</feature>
<dbReference type="Gene3D" id="3.30.360.10">
    <property type="entry name" value="Dihydrodipicolinate Reductase, domain 2"/>
    <property type="match status" value="1"/>
</dbReference>
<dbReference type="InterPro" id="IPR036291">
    <property type="entry name" value="NAD(P)-bd_dom_sf"/>
</dbReference>
<feature type="domain" description="Gfo/Idh/MocA-like oxidoreductase N-terminal" evidence="3">
    <location>
        <begin position="4"/>
        <end position="119"/>
    </location>
</feature>